<dbReference type="Gene3D" id="3.40.50.300">
    <property type="entry name" value="P-loop containing nucleotide triphosphate hydrolases"/>
    <property type="match status" value="1"/>
</dbReference>
<comment type="caution">
    <text evidence="2">The sequence shown here is derived from an EMBL/GenBank/DDBJ whole genome shotgun (WGS) entry which is preliminary data.</text>
</comment>
<dbReference type="GO" id="GO:0005524">
    <property type="term" value="F:ATP binding"/>
    <property type="evidence" value="ECO:0007669"/>
    <property type="project" value="UniProtKB-KW"/>
</dbReference>
<reference evidence="2 3" key="1">
    <citation type="submission" date="2020-08" db="EMBL/GenBank/DDBJ databases">
        <title>Hymenobacter sp.</title>
        <authorList>
            <person name="Kim M.K."/>
        </authorList>
    </citation>
    <scope>NUCLEOTIDE SEQUENCE [LARGE SCALE GENOMIC DNA]</scope>
    <source>
        <strain evidence="2 3">BT507</strain>
    </source>
</reference>
<name>A0ABR7MJP2_9BACT</name>
<proteinExistence type="predicted"/>
<accession>A0ABR7MJP2</accession>
<keyword evidence="2" id="KW-0547">Nucleotide-binding</keyword>
<evidence type="ECO:0000313" key="3">
    <source>
        <dbReference type="Proteomes" id="UP000622017"/>
    </source>
</evidence>
<keyword evidence="3" id="KW-1185">Reference proteome</keyword>
<protein>
    <submittedName>
        <fullName evidence="2">ATP-binding protein</fullName>
    </submittedName>
</protein>
<feature type="coiled-coil region" evidence="1">
    <location>
        <begin position="893"/>
        <end position="920"/>
    </location>
</feature>
<dbReference type="RefSeq" id="WP_187319252.1">
    <property type="nucleotide sequence ID" value="NZ_JACSCY010000005.1"/>
</dbReference>
<evidence type="ECO:0000313" key="2">
    <source>
        <dbReference type="EMBL" id="MBC6610960.1"/>
    </source>
</evidence>
<dbReference type="SUPFAM" id="SSF52540">
    <property type="entry name" value="P-loop containing nucleoside triphosphate hydrolases"/>
    <property type="match status" value="1"/>
</dbReference>
<dbReference type="Proteomes" id="UP000622017">
    <property type="component" value="Unassembled WGS sequence"/>
</dbReference>
<dbReference type="EMBL" id="JACSCY010000005">
    <property type="protein sequence ID" value="MBC6610960.1"/>
    <property type="molecule type" value="Genomic_DNA"/>
</dbReference>
<sequence length="1083" mass="124316">MAKKHSLSVNINRDAGQDLVYVPTPNAVTVFGQLVSNYLAGIHCFNIVGAYGTGKSAFLWAFEQTLTRQKDYFKSDVAFRHITSFRFEQFVGQYASLKEVFAAYFSPNLTEDATSADVIEAIDQQVQLLAKKGQALVIVVDEFGKFLEYAVKENPEAELYFIQELAEYINDVDKNVMLVTTVHQDVSSYAQSLKRTQQQEWEKVKGRLKELTFNEPVEQLLYLASQRLSEKNVATESNSNSGKQLFEAIKAAKVFPLHDYFTLEVQQRVWPLDILSAAILVLALQKYGQNERSLFSFLESNDYLGIQDHTEEDVYYGLSSIHDYLIHHYYSLLSSRYNPHYGVWASIKTTLDRLEGLLEEGIEDARKLVKTIGLLSIFSPAGAEINRKFITAYAALSLGMSDPGAILEALEKHKLIRFVNHKKSYILFEGTDLDIDLAIDAAGQLVEQVTDVAKRLKDLFIFPYVAAKEVTFKKGTPRIFEIRVTDHVLLEVPQGEVDGFVNLIFSDSLTPETLRQTVGDRHDAVLYGLYRRSGEIKKLIREIDKIAKVKEENFNDRVAIRELDGILNHQQALLNHYVLDSLYKKDSKDIEWFFNGPQGPTKPSFQGRREFNRCLSHIAHEVYSATPQFRSELVNRTKLSSAIATARKSYVRALFTNWQWEDLGFEPKKYPPEKTIYLSLLKQTGIHQVSNGEYTLAAPVEESFTPLWQASERFLSSTQDGPLRLSDFVQKLQQKPLKLKQGFIDFWLPTFLFMKRHEYALYGEQDRYIPELTPEVVDLFTKNPTQYSIKAFSLEEEKLALFNDYRQLLQLSPAEQVSNVGFIESIKPFLTFYRQLPSYTQRTRKLPSSAIRLREAVVRAKDPEAAFFDAFPRALGFSIQELQQNTSAREKYIPALQEAINKLRNAYSALLQRLESFIAKNVVGTQPVLEQYKTSLQRRFKGLSAYRLPSELKVFRERLMSELDDRETWLNSMANALLKKSLKDFEDSDELLFQERFQQYVNQLDNLCDLANANIDIDQEDAFRLEISAFGEQQKARIIRRPKVSSKEDATLEGKIREMLGEDKHRSLAILARLIKEQLSDEQ</sequence>
<gene>
    <name evidence="2" type="ORF">H8B15_08495</name>
</gene>
<keyword evidence="2" id="KW-0067">ATP-binding</keyword>
<evidence type="ECO:0000256" key="1">
    <source>
        <dbReference type="SAM" id="Coils"/>
    </source>
</evidence>
<dbReference type="InterPro" id="IPR027417">
    <property type="entry name" value="P-loop_NTPase"/>
</dbReference>
<keyword evidence="1" id="KW-0175">Coiled coil</keyword>
<organism evidence="2 3">
    <name type="scientific">Hymenobacter citatus</name>
    <dbReference type="NCBI Taxonomy" id="2763506"/>
    <lineage>
        <taxon>Bacteria</taxon>
        <taxon>Pseudomonadati</taxon>
        <taxon>Bacteroidota</taxon>
        <taxon>Cytophagia</taxon>
        <taxon>Cytophagales</taxon>
        <taxon>Hymenobacteraceae</taxon>
        <taxon>Hymenobacter</taxon>
    </lineage>
</organism>